<keyword evidence="3" id="KW-1185">Reference proteome</keyword>
<evidence type="ECO:0000313" key="2">
    <source>
        <dbReference type="EMBL" id="TXD73093.1"/>
    </source>
</evidence>
<dbReference type="NCBIfam" id="TIGR04131">
    <property type="entry name" value="Bac_Flav_CTERM"/>
    <property type="match status" value="1"/>
</dbReference>
<gene>
    <name evidence="2" type="ORF">ESU54_08110</name>
    <name evidence="1" type="ORF">ESU54_15090</name>
</gene>
<protein>
    <submittedName>
        <fullName evidence="1">T9SS type B sorting domain-containing protein</fullName>
    </submittedName>
</protein>
<dbReference type="InterPro" id="IPR026341">
    <property type="entry name" value="T9SS_type_B"/>
</dbReference>
<evidence type="ECO:0000313" key="3">
    <source>
        <dbReference type="Proteomes" id="UP000321497"/>
    </source>
</evidence>
<evidence type="ECO:0000313" key="1">
    <source>
        <dbReference type="EMBL" id="TXD71746.1"/>
    </source>
</evidence>
<comment type="caution">
    <text evidence="1">The sequence shown here is derived from an EMBL/GenBank/DDBJ whole genome shotgun (WGS) entry which is preliminary data.</text>
</comment>
<feature type="non-terminal residue" evidence="1">
    <location>
        <position position="1"/>
    </location>
</feature>
<dbReference type="EMBL" id="VORT01000013">
    <property type="protein sequence ID" value="TXD71746.1"/>
    <property type="molecule type" value="Genomic_DNA"/>
</dbReference>
<dbReference type="Proteomes" id="UP000321497">
    <property type="component" value="Unassembled WGS sequence"/>
</dbReference>
<organism evidence="1 3">
    <name type="scientific">Aequorivita antarctica</name>
    <dbReference type="NCBI Taxonomy" id="153266"/>
    <lineage>
        <taxon>Bacteria</taxon>
        <taxon>Pseudomonadati</taxon>
        <taxon>Bacteroidota</taxon>
        <taxon>Flavobacteriia</taxon>
        <taxon>Flavobacteriales</taxon>
        <taxon>Flavobacteriaceae</taxon>
        <taxon>Aequorivita</taxon>
    </lineage>
</organism>
<sequence>GWDGTYNGRPLPSSDYWFRVEYTEDGNAKEFKGHFTLKR</sequence>
<dbReference type="RefSeq" id="WP_146848100.1">
    <property type="nucleotide sequence ID" value="NZ_VORT01000005.1"/>
</dbReference>
<proteinExistence type="predicted"/>
<reference evidence="1 3" key="1">
    <citation type="submission" date="2019-08" db="EMBL/GenBank/DDBJ databases">
        <title>Genome of Aequorivita antarctica SW49 (type strain).</title>
        <authorList>
            <person name="Bowman J.P."/>
        </authorList>
    </citation>
    <scope>NUCLEOTIDE SEQUENCE [LARGE SCALE GENOMIC DNA]</scope>
    <source>
        <strain evidence="1 3">SW49</strain>
    </source>
</reference>
<dbReference type="EMBL" id="VORT01000005">
    <property type="protein sequence ID" value="TXD73093.1"/>
    <property type="molecule type" value="Genomic_DNA"/>
</dbReference>
<accession>A0A5C6YVU6</accession>
<dbReference type="AlphaFoldDB" id="A0A5C6YVU6"/>
<name>A0A5C6YVU6_9FLAO</name>